<accession>A0A167RM88</accession>
<dbReference type="SUPFAM" id="SSF81383">
    <property type="entry name" value="F-box domain"/>
    <property type="match status" value="1"/>
</dbReference>
<keyword evidence="4" id="KW-1185">Reference proteome</keyword>
<sequence length="531" mass="60714">MVACDLEPAQAPSEETDVPMSPVRDPSCPPPAFNPQRLPPEVWSLVLSFLPTPALQALRLTSSHLNAIATSLLFRSFKWTSPVSAVGQGAGHKDVQARSERPHLWRWSRRAMIWQTRGQKWNEATAALPQYMHAFLPLLRNVRGVQLRRVHIADQLVRLLQGLEELRDVEFNMCSFGMGEDEVEAYRGKLEWDSMTVQEPRGAYWEHWASCLLLVSPATLRTLRLLGDEYNFSAFIVSAHDALCALDLYVLDIRLVSSHLELCASFLASQSSLRSFKLRVDFLWKADATHLPLPAGALPLLEELYCPCDARLWEALMTSRPLRSFGRYDPVIAEKAANEMVRDALLAIRRASPYPLTIDLPWIDKIDDCFCDMVLPLVPKYTIGITMRVIDELSGDIVRTRLKGMLDGLPNLRSLHILFFRVDPARPRCTLEAKRMQAEVVLHWGYACPDLRTVVLGRTEWVWVGHGEWLAYEKDGADWDTPKAGIRYWYVSPNEWLTKPELRERRMEFWARGMEVDAYDKGSFGFRREVP</sequence>
<reference evidence="3 4" key="1">
    <citation type="journal article" date="2016" name="Mol. Biol. Evol.">
        <title>Comparative Genomics of Early-Diverging Mushroom-Forming Fungi Provides Insights into the Origins of Lignocellulose Decay Capabilities.</title>
        <authorList>
            <person name="Nagy L.G."/>
            <person name="Riley R."/>
            <person name="Tritt A."/>
            <person name="Adam C."/>
            <person name="Daum C."/>
            <person name="Floudas D."/>
            <person name="Sun H."/>
            <person name="Yadav J.S."/>
            <person name="Pangilinan J."/>
            <person name="Larsson K.H."/>
            <person name="Matsuura K."/>
            <person name="Barry K."/>
            <person name="Labutti K."/>
            <person name="Kuo R."/>
            <person name="Ohm R.A."/>
            <person name="Bhattacharya S.S."/>
            <person name="Shirouzu T."/>
            <person name="Yoshinaga Y."/>
            <person name="Martin F.M."/>
            <person name="Grigoriev I.V."/>
            <person name="Hibbett D.S."/>
        </authorList>
    </citation>
    <scope>NUCLEOTIDE SEQUENCE [LARGE SCALE GENOMIC DNA]</scope>
    <source>
        <strain evidence="3 4">TUFC12733</strain>
    </source>
</reference>
<dbReference type="InterPro" id="IPR001810">
    <property type="entry name" value="F-box_dom"/>
</dbReference>
<dbReference type="EMBL" id="KV417267">
    <property type="protein sequence ID" value="KZP01064.1"/>
    <property type="molecule type" value="Genomic_DNA"/>
</dbReference>
<dbReference type="Proteomes" id="UP000076738">
    <property type="component" value="Unassembled WGS sequence"/>
</dbReference>
<name>A0A167RM88_CALVF</name>
<evidence type="ECO:0000259" key="2">
    <source>
        <dbReference type="PROSITE" id="PS50181"/>
    </source>
</evidence>
<feature type="region of interest" description="Disordered" evidence="1">
    <location>
        <begin position="1"/>
        <end position="25"/>
    </location>
</feature>
<evidence type="ECO:0000313" key="3">
    <source>
        <dbReference type="EMBL" id="KZP01064.1"/>
    </source>
</evidence>
<dbReference type="PROSITE" id="PS50181">
    <property type="entry name" value="FBOX"/>
    <property type="match status" value="1"/>
</dbReference>
<feature type="domain" description="F-box" evidence="2">
    <location>
        <begin position="32"/>
        <end position="77"/>
    </location>
</feature>
<protein>
    <recommendedName>
        <fullName evidence="2">F-box domain-containing protein</fullName>
    </recommendedName>
</protein>
<dbReference type="InterPro" id="IPR036047">
    <property type="entry name" value="F-box-like_dom_sf"/>
</dbReference>
<dbReference type="Pfam" id="PF00646">
    <property type="entry name" value="F-box"/>
    <property type="match status" value="1"/>
</dbReference>
<evidence type="ECO:0000256" key="1">
    <source>
        <dbReference type="SAM" id="MobiDB-lite"/>
    </source>
</evidence>
<dbReference type="OrthoDB" id="10306618at2759"/>
<dbReference type="SMART" id="SM00256">
    <property type="entry name" value="FBOX"/>
    <property type="match status" value="1"/>
</dbReference>
<proteinExistence type="predicted"/>
<dbReference type="AlphaFoldDB" id="A0A167RM88"/>
<gene>
    <name evidence="3" type="ORF">CALVIDRAFT_594602</name>
</gene>
<organism evidence="3 4">
    <name type="scientific">Calocera viscosa (strain TUFC12733)</name>
    <dbReference type="NCBI Taxonomy" id="1330018"/>
    <lineage>
        <taxon>Eukaryota</taxon>
        <taxon>Fungi</taxon>
        <taxon>Dikarya</taxon>
        <taxon>Basidiomycota</taxon>
        <taxon>Agaricomycotina</taxon>
        <taxon>Dacrymycetes</taxon>
        <taxon>Dacrymycetales</taxon>
        <taxon>Dacrymycetaceae</taxon>
        <taxon>Calocera</taxon>
    </lineage>
</organism>
<evidence type="ECO:0000313" key="4">
    <source>
        <dbReference type="Proteomes" id="UP000076738"/>
    </source>
</evidence>